<dbReference type="Proteomes" id="UP001175271">
    <property type="component" value="Unassembled WGS sequence"/>
</dbReference>
<feature type="region of interest" description="Disordered" evidence="1">
    <location>
        <begin position="169"/>
        <end position="295"/>
    </location>
</feature>
<dbReference type="InterPro" id="IPR002035">
    <property type="entry name" value="VWF_A"/>
</dbReference>
<reference evidence="3" key="1">
    <citation type="submission" date="2023-06" db="EMBL/GenBank/DDBJ databases">
        <title>Genomic analysis of the entomopathogenic nematode Steinernema hermaphroditum.</title>
        <authorList>
            <person name="Schwarz E.M."/>
            <person name="Heppert J.K."/>
            <person name="Baniya A."/>
            <person name="Schwartz H.T."/>
            <person name="Tan C.-H."/>
            <person name="Antoshechkin I."/>
            <person name="Sternberg P.W."/>
            <person name="Goodrich-Blair H."/>
            <person name="Dillman A.R."/>
        </authorList>
    </citation>
    <scope>NUCLEOTIDE SEQUENCE</scope>
    <source>
        <strain evidence="3">PS9179</strain>
        <tissue evidence="3">Whole animal</tissue>
    </source>
</reference>
<dbReference type="Gene3D" id="3.40.50.410">
    <property type="entry name" value="von Willebrand factor, type A domain"/>
    <property type="match status" value="3"/>
</dbReference>
<dbReference type="SUPFAM" id="SSF53300">
    <property type="entry name" value="vWA-like"/>
    <property type="match status" value="8"/>
</dbReference>
<feature type="domain" description="VWFA" evidence="2">
    <location>
        <begin position="2541"/>
        <end position="2674"/>
    </location>
</feature>
<feature type="region of interest" description="Disordered" evidence="1">
    <location>
        <begin position="940"/>
        <end position="968"/>
    </location>
</feature>
<feature type="region of interest" description="Disordered" evidence="1">
    <location>
        <begin position="1158"/>
        <end position="1195"/>
    </location>
</feature>
<feature type="region of interest" description="Disordered" evidence="1">
    <location>
        <begin position="1593"/>
        <end position="1635"/>
    </location>
</feature>
<sequence length="2933" mass="309570">MKIQPRHATYVALAVAVLLLIAGAVMLGIGASKLSKANNKKCESPAPASELYVQALVTNVSPGDLSSNKYQNVSERIRTSFSAALASSNQQPEVTILLLEPSVYSNRTAVCFASLLYSRGKAPTTDTIHSQLANVTESVYSIKTSKLMSLGNNYNNVCKNTNAQNSCTGPTTGTTVTGTTPTGPTVTGPTVTGPTPTGSTVTGPTVTGPTVTGPTPTGPTVTGPTVTGSTVTGPTPTGPTVTGPTVTGTTPTGPTVTGPTVTGPTPTGPTVTGPTVTRTTVSGTTTSTPSLPPYSTTSPHTITTIMPPNCITPAPPVCSASANVLLVIDTSNDMRQVDFNTMLSFLAHDLVTQWPLDKFGVWVTASPNEVNNQVTSGFSSYSLRSLQDTIQVSTIRDASKPPTIEHALSFTAIMLSAKGPSNIILISSSSNKTDLQNAVTASSELKKKGHTLITLGLGTTVDNADLGNLATPNAAFSSKSFAAGAGVAKKITEAICSAHTTTTTPLGTTPTPISTSTPISTPTPTPTAPPCQLAPCSQKLLVVVDASADISSQNFARQQQFITSTLIDPSWTNFDQYLYGYYDDLTDLGLEGMARTRAEAVGLVSHTYQSNDPPSLKILMNSMVVKFHPVIYDGMVTIIFSGSQNKTDITAAYDQFKRLRHFTNIVIVAFPGADPSLSTIANTLVSWSNPGDSNGFGALNSQIVNAGKLNCTCQGTPTPTPSIGTTTTPGSVTTPATTTPSVGPTTPAVPSCAPCNHKLIVIVDASADVSPANFAYQQQYVTSTLIDPSWTNFDQYAYTYYDNMAQMEQFGSIRNRNEAIGLVSHTVQSKDYSSLRTLMSAMFNNYAIVPHHNTTAIIFSGSQNRTDIAAAHEFFTKLEYYMNIVIVALPGADQSLSTISNTIVSWSNPSNSNGYGALNSQIMTATNLNCNCHATPTPSIGTTTSPGSVTTPSAGTTAPPVTGTTPPAPSCAPCNQKLAIIVDASADISSSNFARQQNFIITTLIDPSWKNFDQYSYGYYDDLTEIEAFGVARNRKEAVGLVANTYQSKDHSSLRLLMSAMFAEYNFPDHVRMTAIIFSGSQNKTDIAAAHGFFTKLEHYMNIVIVALPGADQSLSTISNTLISWSNPSNSNGYGALNSQIMAATHLNCNCQATPTPSIGTTTSPGGATSTPSGEVTTAPTTTTTPSLQTTTPTGPTCAPCTQKLAIIADASSDITTANFALQQQFITSTLISQSWTNFDQFSYAYYDDNAIIATFGTIRNRNEAVGLVQHTYQSKDYSSLTTLYRTIRQDYDSQVTVVIFSGSQNTSDIRSAQKTFTNLHGAGVRIVIVALPGAATSLATMANVIVPWTNPADTNAFGALSSQIMAATKLTCNCNGGTTGTTTPSGVTTTPQSSTTPATVTPTNPAGCAPCNGKLSIIVDASADISATDFTNQQKFVTSTLISPSWTDFDQYSYGHYDDMTEIEQFGSILKRQEAVGLVQNTFQSQKYSSIQTLIRSMADYYKNQKSVAILFSGSKNDSDIAAAQNAYLMLRTYVKVIVVGLPGASPKLSTISSGAVLWNNTADANGYGALTSEIMRMTKLNCSCGGGATVTPGGSTTTTPQAQTTTPSGTTTTPAVATTTSPSTTTTPSTPGCAPCSKKLLVVVDKSSDISAANYALEQNFITSTLIDPSWTDFNQFALASYDDNTNILDFGTFKSRSGVVGAVTHTYHSVAYSNIRKAMETLAMQYSGGDQMAIVFFTGSTRSSDITAALPFYTKLGSNVTVVMVALPGSDTSDLKRISSSLISWANPGDSNGYGALNAQIMAATKLNCTCSGGATPTQVVPTTTISSGTTAPSVTTTTPATVGTTTTPVAPTVTPTNPAGCAPCNGKLSIIVDASADISATDFTNQQKFVTSTLISPSWTDFDQYSYGHYDDMTEIEQFGSILKRQEAVGLVQNTFQSQKYSSIQTLIRSMADYYKNQKSVAILFSGSKNDSDIAAAQNAYLMLRTYVKVIVVGLPGASPKLSTISSGAVLWNNTADANGYGALTSEIMRMTKLNCSCGGGATVTPGGSTTTTPQAQTTTTPSGTTTTPAVATTTSPSTTTTASTPGCAPCSKKLLVVVDKSSDISAANYALEQNFITSTLIDPSWTDFNQFALASYDDNTNILDFGTFKSRAGVVGAVTHTYHSIAYSNIRKLMETLAIQYSGGDQMATVIFTGSNRVADITAAKSFYAQISNTTTVVMVALPGADTADLKSISSSLISWANPGDSNGYGALNGQIMAATKLNCKCNGGATTVQPATTKKASTTSGVPTTTTQSQTTASASTTTSSQPPKTTTTTQPAQTTTSTQPPITTTASGSCAPCNGKLAVIVDTSNDNSESVFNAQRSFVENQLISPSWSNFQQFSIGHYDSTTLINGFGTVTNRNSITGYLNFVCKYQKTSAPSLTSLYKSIQNQYGSDVASVVIFSSSTDKNDILSAQKIYSSIKSTMTVVIVASGSYDATLQNIASVVVPWSSDANALNSQILAATKLNCNCGGATNPPSQTTVVPTSPPPQMPYKGEIVIMMDASSDVSMEQFDDERSFLSNDFVTSDWTDFSRFAVGSYADTANNFELFGSFRSWKEVIASIVHQPRVDKKGNIRVALQTVQEALKNANPTTPRVTILFTNTADENEIRDAAAISEAIRDVTKIVVVALKGTDSMIGNLEATVIHWDDPDNVANYGSLKQAILQASGLPYTGPSTSPPQTTPSNTIAPPTLNPELPCAGQLFVVFDASADLTSQAYLDQTNFLTQTFFSPDWTRYDRFALSSYANLMNNFDSFGSIKGRSDLVAFIQDQIPATTMGNIRIATEWLASTLASSTHGIDSSTATIVLFTNTAKQKDIQAAKPFMQKVQKYATVVLVTLPNTDDSINTLLPESNVLPWPKPDDAAGYVSLKKRILQVSGLKCESSFGHFSF</sequence>
<dbReference type="Pfam" id="PF00092">
    <property type="entry name" value="VWA"/>
    <property type="match status" value="2"/>
</dbReference>
<feature type="compositionally biased region" description="Low complexity" evidence="1">
    <location>
        <begin position="940"/>
        <end position="965"/>
    </location>
</feature>
<feature type="region of interest" description="Disordered" evidence="1">
    <location>
        <begin position="2049"/>
        <end position="2088"/>
    </location>
</feature>
<feature type="region of interest" description="Disordered" evidence="1">
    <location>
        <begin position="1379"/>
        <end position="1402"/>
    </location>
</feature>
<name>A0AA39LQG2_9BILA</name>
<gene>
    <name evidence="3" type="ORF">QR680_018213</name>
</gene>
<organism evidence="3 4">
    <name type="scientific">Steinernema hermaphroditum</name>
    <dbReference type="NCBI Taxonomy" id="289476"/>
    <lineage>
        <taxon>Eukaryota</taxon>
        <taxon>Metazoa</taxon>
        <taxon>Ecdysozoa</taxon>
        <taxon>Nematoda</taxon>
        <taxon>Chromadorea</taxon>
        <taxon>Rhabditida</taxon>
        <taxon>Tylenchina</taxon>
        <taxon>Panagrolaimomorpha</taxon>
        <taxon>Strongyloidoidea</taxon>
        <taxon>Steinernematidae</taxon>
        <taxon>Steinernema</taxon>
    </lineage>
</organism>
<protein>
    <recommendedName>
        <fullName evidence="2">VWFA domain-containing protein</fullName>
    </recommendedName>
</protein>
<evidence type="ECO:0000313" key="4">
    <source>
        <dbReference type="Proteomes" id="UP001175271"/>
    </source>
</evidence>
<feature type="compositionally biased region" description="Low complexity" evidence="1">
    <location>
        <begin position="1830"/>
        <end position="1855"/>
    </location>
</feature>
<evidence type="ECO:0000256" key="1">
    <source>
        <dbReference type="SAM" id="MobiDB-lite"/>
    </source>
</evidence>
<feature type="region of interest" description="Disordered" evidence="1">
    <location>
        <begin position="502"/>
        <end position="530"/>
    </location>
</feature>
<dbReference type="PANTHER" id="PTHR21523">
    <property type="match status" value="1"/>
</dbReference>
<dbReference type="PROSITE" id="PS50234">
    <property type="entry name" value="VWFA"/>
    <property type="match status" value="2"/>
</dbReference>
<accession>A0AA39LQG2</accession>
<dbReference type="PANTHER" id="PTHR21523:SF47">
    <property type="entry name" value="SALIVARY GLUE PROTEIN SGS-3"/>
    <property type="match status" value="1"/>
</dbReference>
<feature type="compositionally biased region" description="Low complexity" evidence="1">
    <location>
        <begin position="2286"/>
        <end position="2338"/>
    </location>
</feature>
<evidence type="ECO:0000313" key="3">
    <source>
        <dbReference type="EMBL" id="KAK0405813.1"/>
    </source>
</evidence>
<dbReference type="InterPro" id="IPR036465">
    <property type="entry name" value="vWFA_dom_sf"/>
</dbReference>
<feature type="region of interest" description="Disordered" evidence="1">
    <location>
        <begin position="1827"/>
        <end position="1855"/>
    </location>
</feature>
<feature type="domain" description="VWFA" evidence="2">
    <location>
        <begin position="323"/>
        <end position="495"/>
    </location>
</feature>
<proteinExistence type="predicted"/>
<keyword evidence="4" id="KW-1185">Reference proteome</keyword>
<feature type="region of interest" description="Disordered" evidence="1">
    <location>
        <begin position="2278"/>
        <end position="2338"/>
    </location>
</feature>
<comment type="caution">
    <text evidence="3">The sequence shown here is derived from an EMBL/GenBank/DDBJ whole genome shotgun (WGS) entry which is preliminary data.</text>
</comment>
<feature type="compositionally biased region" description="Low complexity" evidence="1">
    <location>
        <begin position="502"/>
        <end position="520"/>
    </location>
</feature>
<feature type="region of interest" description="Disordered" evidence="1">
    <location>
        <begin position="718"/>
        <end position="747"/>
    </location>
</feature>
<evidence type="ECO:0000259" key="2">
    <source>
        <dbReference type="PROSITE" id="PS50234"/>
    </source>
</evidence>
<feature type="compositionally biased region" description="Low complexity" evidence="1">
    <location>
        <begin position="1593"/>
        <end position="1634"/>
    </location>
</feature>
<dbReference type="SMART" id="SM00327">
    <property type="entry name" value="VWA"/>
    <property type="match status" value="3"/>
</dbReference>
<dbReference type="EMBL" id="JAUCMV010000004">
    <property type="protein sequence ID" value="KAK0405813.1"/>
    <property type="molecule type" value="Genomic_DNA"/>
</dbReference>